<name>A0A7W8BU47_9ACTN</name>
<accession>A0A7W8BU47</accession>
<comment type="caution">
    <text evidence="2">The sequence shown here is derived from an EMBL/GenBank/DDBJ whole genome shotgun (WGS) entry which is preliminary data.</text>
</comment>
<evidence type="ECO:0000256" key="1">
    <source>
        <dbReference type="SAM" id="MobiDB-lite"/>
    </source>
</evidence>
<proteinExistence type="predicted"/>
<keyword evidence="3" id="KW-1185">Reference proteome</keyword>
<sequence length="33" mass="3759">MGRGMCGTPRPTPLAERRRPRILAVLEKDPDRL</sequence>
<organism evidence="2 3">
    <name type="scientific">Streptomyces griseoloalbus</name>
    <dbReference type="NCBI Taxonomy" id="67303"/>
    <lineage>
        <taxon>Bacteria</taxon>
        <taxon>Bacillati</taxon>
        <taxon>Actinomycetota</taxon>
        <taxon>Actinomycetes</taxon>
        <taxon>Kitasatosporales</taxon>
        <taxon>Streptomycetaceae</taxon>
        <taxon>Streptomyces</taxon>
    </lineage>
</organism>
<dbReference type="AlphaFoldDB" id="A0A7W8BU47"/>
<dbReference type="EMBL" id="JACHJE010000012">
    <property type="protein sequence ID" value="MBB5128173.1"/>
    <property type="molecule type" value="Genomic_DNA"/>
</dbReference>
<evidence type="ECO:0000313" key="3">
    <source>
        <dbReference type="Proteomes" id="UP000568022"/>
    </source>
</evidence>
<feature type="region of interest" description="Disordered" evidence="1">
    <location>
        <begin position="1"/>
        <end position="33"/>
    </location>
</feature>
<evidence type="ECO:0000313" key="2">
    <source>
        <dbReference type="EMBL" id="MBB5128173.1"/>
    </source>
</evidence>
<gene>
    <name evidence="2" type="ORF">FHS32_004948</name>
</gene>
<dbReference type="Proteomes" id="UP000568022">
    <property type="component" value="Unassembled WGS sequence"/>
</dbReference>
<protein>
    <submittedName>
        <fullName evidence="2">Uncharacterized protein</fullName>
    </submittedName>
</protein>
<reference evidence="2 3" key="1">
    <citation type="submission" date="2020-08" db="EMBL/GenBank/DDBJ databases">
        <title>Genomic Encyclopedia of Type Strains, Phase III (KMG-III): the genomes of soil and plant-associated and newly described type strains.</title>
        <authorList>
            <person name="Whitman W."/>
        </authorList>
    </citation>
    <scope>NUCLEOTIDE SEQUENCE [LARGE SCALE GENOMIC DNA]</scope>
    <source>
        <strain evidence="2 3">CECT 3226</strain>
    </source>
</reference>